<evidence type="ECO:0000313" key="13">
    <source>
        <dbReference type="Proteomes" id="UP000019591"/>
    </source>
</evidence>
<accession>W8T2J3</accession>
<name>W8T2J3_PEPAC</name>
<dbReference type="Gene3D" id="3.30.160.70">
    <property type="entry name" value="Methylated DNA-protein cysteine methyltransferase domain"/>
    <property type="match status" value="1"/>
</dbReference>
<keyword evidence="4 9" id="KW-0489">Methyltransferase</keyword>
<dbReference type="GO" id="GO:0003908">
    <property type="term" value="F:methylated-DNA-[protein]-cysteine S-methyltransferase activity"/>
    <property type="evidence" value="ECO:0007669"/>
    <property type="project" value="UniProtKB-UniRule"/>
</dbReference>
<keyword evidence="6 9" id="KW-0227">DNA damage</keyword>
<comment type="catalytic activity">
    <reaction evidence="1 9">
        <text>a 4-O-methyl-thymidine in DNA + L-cysteinyl-[protein] = a thymidine in DNA + S-methyl-L-cysteinyl-[protein]</text>
        <dbReference type="Rhea" id="RHEA:53428"/>
        <dbReference type="Rhea" id="RHEA-COMP:10131"/>
        <dbReference type="Rhea" id="RHEA-COMP:10132"/>
        <dbReference type="Rhea" id="RHEA-COMP:13555"/>
        <dbReference type="Rhea" id="RHEA-COMP:13556"/>
        <dbReference type="ChEBI" id="CHEBI:29950"/>
        <dbReference type="ChEBI" id="CHEBI:82612"/>
        <dbReference type="ChEBI" id="CHEBI:137386"/>
        <dbReference type="ChEBI" id="CHEBI:137387"/>
        <dbReference type="EC" id="2.1.1.63"/>
    </reaction>
</comment>
<dbReference type="GO" id="GO:0032259">
    <property type="term" value="P:methylation"/>
    <property type="evidence" value="ECO:0007669"/>
    <property type="project" value="UniProtKB-KW"/>
</dbReference>
<comment type="miscellaneous">
    <text evidence="9">This enzyme catalyzes only one turnover and therefore is not strictly catalytic. According to one definition, an enzyme is a biocatalyst that acts repeatedly and over many reaction cycles.</text>
</comment>
<protein>
    <recommendedName>
        <fullName evidence="9">Methylated-DNA--protein-cysteine methyltransferase</fullName>
        <ecNumber evidence="9">2.1.1.63</ecNumber>
    </recommendedName>
    <alternativeName>
        <fullName evidence="9">6-O-methylguanine-DNA methyltransferase</fullName>
        <shortName evidence="9">MGMT</shortName>
    </alternativeName>
    <alternativeName>
        <fullName evidence="9">O-6-methylguanine-DNA-alkyltransferase</fullName>
    </alternativeName>
</protein>
<dbReference type="PROSITE" id="PS00374">
    <property type="entry name" value="MGMT"/>
    <property type="match status" value="1"/>
</dbReference>
<dbReference type="RefSeq" id="WP_025435009.1">
    <property type="nucleotide sequence ID" value="NZ_CP007452.1"/>
</dbReference>
<dbReference type="GO" id="GO:0005737">
    <property type="term" value="C:cytoplasm"/>
    <property type="evidence" value="ECO:0007669"/>
    <property type="project" value="UniProtKB-SubCell"/>
</dbReference>
<evidence type="ECO:0000256" key="6">
    <source>
        <dbReference type="ARBA" id="ARBA00022763"/>
    </source>
</evidence>
<evidence type="ECO:0000256" key="3">
    <source>
        <dbReference type="ARBA" id="ARBA00022490"/>
    </source>
</evidence>
<evidence type="ECO:0000259" key="11">
    <source>
        <dbReference type="Pfam" id="PF02870"/>
    </source>
</evidence>
<dbReference type="STRING" id="1286171.EAL2_c06630"/>
<reference evidence="12 13" key="1">
    <citation type="journal article" date="2014" name="Genome Announc.">
        <title>Complete Genome Sequence of Amino Acid-Utilizing Eubacterium acidaminophilum al-2 (DSM 3953).</title>
        <authorList>
            <person name="Poehlein A."/>
            <person name="Andreesen J.R."/>
            <person name="Daniel R."/>
        </authorList>
    </citation>
    <scope>NUCLEOTIDE SEQUENCE [LARGE SCALE GENOMIC DNA]</scope>
    <source>
        <strain evidence="12 13">DSM 3953</strain>
    </source>
</reference>
<dbReference type="GO" id="GO:0006307">
    <property type="term" value="P:DNA alkylation repair"/>
    <property type="evidence" value="ECO:0007669"/>
    <property type="project" value="UniProtKB-UniRule"/>
</dbReference>
<evidence type="ECO:0000256" key="2">
    <source>
        <dbReference type="ARBA" id="ARBA00008711"/>
    </source>
</evidence>
<comment type="subcellular location">
    <subcellularLocation>
        <location evidence="9">Cytoplasm</location>
    </subcellularLocation>
</comment>
<dbReference type="Gene3D" id="1.10.10.10">
    <property type="entry name" value="Winged helix-like DNA-binding domain superfamily/Winged helix DNA-binding domain"/>
    <property type="match status" value="1"/>
</dbReference>
<dbReference type="eggNOG" id="COG0350">
    <property type="taxonomic scope" value="Bacteria"/>
</dbReference>
<dbReference type="PANTHER" id="PTHR10815">
    <property type="entry name" value="METHYLATED-DNA--PROTEIN-CYSTEINE METHYLTRANSFERASE"/>
    <property type="match status" value="1"/>
</dbReference>
<feature type="domain" description="Methylated-DNA-[protein]-cysteine S-methyltransferase DNA binding" evidence="10">
    <location>
        <begin position="73"/>
        <end position="152"/>
    </location>
</feature>
<sequence length="160" mass="17889">MKKVFFYDTAIGRIGIAENGAGITDLFFDEVDMPKGSVLEETELLKETAKQLKEYLEGERKNFELLLCSEGTKFQKKVWEALESIPYGETRTYKQIAEQIGNPKACRAVGMANNKNPISIIIPCHRVIGSNGRLVGYGGGIEMKKKLIDIENQPSKMSQI</sequence>
<dbReference type="InterPro" id="IPR001497">
    <property type="entry name" value="MethylDNA_cys_MeTrfase_AS"/>
</dbReference>
<dbReference type="Pfam" id="PF02870">
    <property type="entry name" value="Methyltransf_1N"/>
    <property type="match status" value="1"/>
</dbReference>
<dbReference type="SUPFAM" id="SSF46767">
    <property type="entry name" value="Methylated DNA-protein cysteine methyltransferase, C-terminal domain"/>
    <property type="match status" value="1"/>
</dbReference>
<dbReference type="Proteomes" id="UP000019591">
    <property type="component" value="Chromosome"/>
</dbReference>
<dbReference type="InterPro" id="IPR014048">
    <property type="entry name" value="MethylDNA_cys_MeTrfase_DNA-bd"/>
</dbReference>
<feature type="domain" description="Methylguanine DNA methyltransferase ribonuclease-like" evidence="11">
    <location>
        <begin position="6"/>
        <end position="65"/>
    </location>
</feature>
<dbReference type="PANTHER" id="PTHR10815:SF5">
    <property type="entry name" value="METHYLATED-DNA--PROTEIN-CYSTEINE METHYLTRANSFERASE"/>
    <property type="match status" value="1"/>
</dbReference>
<gene>
    <name evidence="12" type="primary">ogt</name>
    <name evidence="12" type="ORF">EAL2_c06630</name>
</gene>
<dbReference type="HAMAP" id="MF_00772">
    <property type="entry name" value="OGT"/>
    <property type="match status" value="1"/>
</dbReference>
<dbReference type="InterPro" id="IPR036388">
    <property type="entry name" value="WH-like_DNA-bd_sf"/>
</dbReference>
<evidence type="ECO:0000256" key="5">
    <source>
        <dbReference type="ARBA" id="ARBA00022679"/>
    </source>
</evidence>
<evidence type="ECO:0000259" key="10">
    <source>
        <dbReference type="Pfam" id="PF01035"/>
    </source>
</evidence>
<dbReference type="SUPFAM" id="SSF53155">
    <property type="entry name" value="Methylated DNA-protein cysteine methyltransferase domain"/>
    <property type="match status" value="1"/>
</dbReference>
<evidence type="ECO:0000256" key="7">
    <source>
        <dbReference type="ARBA" id="ARBA00023204"/>
    </source>
</evidence>
<dbReference type="OrthoDB" id="9802228at2"/>
<proteinExistence type="inferred from homology"/>
<dbReference type="EMBL" id="CP007452">
    <property type="protein sequence ID" value="AHM55964.1"/>
    <property type="molecule type" value="Genomic_DNA"/>
</dbReference>
<dbReference type="HOGENOM" id="CLU_000445_52_2_9"/>
<evidence type="ECO:0000256" key="9">
    <source>
        <dbReference type="HAMAP-Rule" id="MF_00772"/>
    </source>
</evidence>
<organism evidence="12 13">
    <name type="scientific">Peptoclostridium acidaminophilum DSM 3953</name>
    <dbReference type="NCBI Taxonomy" id="1286171"/>
    <lineage>
        <taxon>Bacteria</taxon>
        <taxon>Bacillati</taxon>
        <taxon>Bacillota</taxon>
        <taxon>Clostridia</taxon>
        <taxon>Peptostreptococcales</taxon>
        <taxon>Peptoclostridiaceae</taxon>
        <taxon>Peptoclostridium</taxon>
    </lineage>
</organism>
<comment type="catalytic activity">
    <reaction evidence="8 9">
        <text>a 6-O-methyl-2'-deoxyguanosine in DNA + L-cysteinyl-[protein] = S-methyl-L-cysteinyl-[protein] + a 2'-deoxyguanosine in DNA</text>
        <dbReference type="Rhea" id="RHEA:24000"/>
        <dbReference type="Rhea" id="RHEA-COMP:10131"/>
        <dbReference type="Rhea" id="RHEA-COMP:10132"/>
        <dbReference type="Rhea" id="RHEA-COMP:11367"/>
        <dbReference type="Rhea" id="RHEA-COMP:11368"/>
        <dbReference type="ChEBI" id="CHEBI:29950"/>
        <dbReference type="ChEBI" id="CHEBI:82612"/>
        <dbReference type="ChEBI" id="CHEBI:85445"/>
        <dbReference type="ChEBI" id="CHEBI:85448"/>
        <dbReference type="EC" id="2.1.1.63"/>
    </reaction>
</comment>
<comment type="similarity">
    <text evidence="2 9">Belongs to the MGMT family.</text>
</comment>
<keyword evidence="3 9" id="KW-0963">Cytoplasm</keyword>
<keyword evidence="5 9" id="KW-0808">Transferase</keyword>
<dbReference type="PATRIC" id="fig|1286171.3.peg.609"/>
<dbReference type="Pfam" id="PF01035">
    <property type="entry name" value="DNA_binding_1"/>
    <property type="match status" value="1"/>
</dbReference>
<keyword evidence="13" id="KW-1185">Reference proteome</keyword>
<evidence type="ECO:0000256" key="4">
    <source>
        <dbReference type="ARBA" id="ARBA00022603"/>
    </source>
</evidence>
<evidence type="ECO:0000313" key="12">
    <source>
        <dbReference type="EMBL" id="AHM55964.1"/>
    </source>
</evidence>
<dbReference type="AlphaFoldDB" id="W8T2J3"/>
<keyword evidence="7 9" id="KW-0234">DNA repair</keyword>
<dbReference type="InterPro" id="IPR008332">
    <property type="entry name" value="MethylG_MeTrfase_N"/>
</dbReference>
<dbReference type="InterPro" id="IPR036631">
    <property type="entry name" value="MGMT_N_sf"/>
</dbReference>
<feature type="active site" description="Nucleophile; methyl group acceptor" evidence="9">
    <location>
        <position position="124"/>
    </location>
</feature>
<evidence type="ECO:0000256" key="8">
    <source>
        <dbReference type="ARBA" id="ARBA00049348"/>
    </source>
</evidence>
<dbReference type="FunFam" id="1.10.10.10:FF:000214">
    <property type="entry name" value="Methylated-DNA--protein-cysteine methyltransferase"/>
    <property type="match status" value="1"/>
</dbReference>
<comment type="function">
    <text evidence="9">Involved in the cellular defense against the biological effects of O6-methylguanine (O6-MeG) and O4-methylthymine (O4-MeT) in DNA. Repairs the methylated nucleobase in DNA by stoichiometrically transferring the methyl group to a cysteine residue in the enzyme. This is a suicide reaction: the enzyme is irreversibly inactivated.</text>
</comment>
<dbReference type="NCBIfam" id="TIGR00589">
    <property type="entry name" value="ogt"/>
    <property type="match status" value="1"/>
</dbReference>
<evidence type="ECO:0000256" key="1">
    <source>
        <dbReference type="ARBA" id="ARBA00001286"/>
    </source>
</evidence>
<dbReference type="KEGG" id="eac:EAL2_c06630"/>
<dbReference type="CDD" id="cd06445">
    <property type="entry name" value="ATase"/>
    <property type="match status" value="1"/>
</dbReference>
<dbReference type="InterPro" id="IPR023546">
    <property type="entry name" value="MGMT"/>
</dbReference>
<dbReference type="EC" id="2.1.1.63" evidence="9"/>
<dbReference type="InterPro" id="IPR036217">
    <property type="entry name" value="MethylDNA_cys_MeTrfase_DNAb"/>
</dbReference>